<sequence length="313" mass="32771">MGLISAFTSLAMASAAIAQNCPIQFDGRVPAGSTAASFDATTSPFGTKFIFGQNLTMSKVVQLPAIAGSLFDTNGALPVEVTLSDQSIFAPSATNIQTGFRRAELLPASNNGTDPSTLGLKTLHFSIMKDTARPFNTSHEYQLVFLEDATFSTNQFVLKTGTISGQPAGQDPNLLVLQGNVNAKVVQNLFNTSFTADTWHNFGIVLDFNSNTTQVLYSTNATPLANVTSAVANDISGQGQFHFGALKKPTGDNLTDVTKQGFQESGINEGVIYGGIFEEDSSGGCISLSACAASAANATTATNTTVSSTGRRH</sequence>
<feature type="chain" id="PRO_5013041284" evidence="1">
    <location>
        <begin position="19"/>
        <end position="313"/>
    </location>
</feature>
<evidence type="ECO:0000256" key="1">
    <source>
        <dbReference type="SAM" id="SignalP"/>
    </source>
</evidence>
<dbReference type="Gene3D" id="2.60.120.1160">
    <property type="match status" value="1"/>
</dbReference>
<dbReference type="OrthoDB" id="5283326at2759"/>
<protein>
    <submittedName>
        <fullName evidence="3">Related to endoglucanase c</fullName>
    </submittedName>
</protein>
<dbReference type="EMBL" id="FJOG01000089">
    <property type="protein sequence ID" value="CZR70009.1"/>
    <property type="molecule type" value="Genomic_DNA"/>
</dbReference>
<keyword evidence="1" id="KW-0732">Signal</keyword>
<dbReference type="PANTHER" id="PTHR34612:SF2">
    <property type="entry name" value="GLYCOSIDE HYDROLASE 131 CATALYTIC N-TERMINAL DOMAIN-CONTAINING PROTEIN"/>
    <property type="match status" value="1"/>
</dbReference>
<reference evidence="3 4" key="1">
    <citation type="submission" date="2016-03" db="EMBL/GenBank/DDBJ databases">
        <authorList>
            <person name="Ploux O."/>
        </authorList>
    </citation>
    <scope>NUCLEOTIDE SEQUENCE [LARGE SCALE GENOMIC DNA]</scope>
    <source>
        <strain evidence="3 4">UAMH 11012</strain>
    </source>
</reference>
<dbReference type="Pfam" id="PF18271">
    <property type="entry name" value="GH131_N"/>
    <property type="match status" value="1"/>
</dbReference>
<accession>A0A1L7XYC5</accession>
<evidence type="ECO:0000313" key="3">
    <source>
        <dbReference type="EMBL" id="CZR70009.1"/>
    </source>
</evidence>
<dbReference type="Proteomes" id="UP000184330">
    <property type="component" value="Unassembled WGS sequence"/>
</dbReference>
<dbReference type="AlphaFoldDB" id="A0A1L7XYC5"/>
<feature type="domain" description="Glycoside hydrolase 131 catalytic N-terminal" evidence="2">
    <location>
        <begin position="23"/>
        <end position="284"/>
    </location>
</feature>
<evidence type="ECO:0000313" key="4">
    <source>
        <dbReference type="Proteomes" id="UP000184330"/>
    </source>
</evidence>
<name>A0A1L7XYC5_9HELO</name>
<proteinExistence type="predicted"/>
<dbReference type="STRING" id="576137.A0A1L7XYC5"/>
<dbReference type="InterPro" id="IPR041524">
    <property type="entry name" value="GH131_N"/>
</dbReference>
<keyword evidence="4" id="KW-1185">Reference proteome</keyword>
<dbReference type="PANTHER" id="PTHR34612">
    <property type="entry name" value="GH131_N DOMAIN-CONTAINING PROTEIN"/>
    <property type="match status" value="1"/>
</dbReference>
<feature type="signal peptide" evidence="1">
    <location>
        <begin position="1"/>
        <end position="18"/>
    </location>
</feature>
<gene>
    <name evidence="3" type="ORF">PAC_19910</name>
</gene>
<organism evidence="3 4">
    <name type="scientific">Phialocephala subalpina</name>
    <dbReference type="NCBI Taxonomy" id="576137"/>
    <lineage>
        <taxon>Eukaryota</taxon>
        <taxon>Fungi</taxon>
        <taxon>Dikarya</taxon>
        <taxon>Ascomycota</taxon>
        <taxon>Pezizomycotina</taxon>
        <taxon>Leotiomycetes</taxon>
        <taxon>Helotiales</taxon>
        <taxon>Mollisiaceae</taxon>
        <taxon>Phialocephala</taxon>
        <taxon>Phialocephala fortinii species complex</taxon>
    </lineage>
</organism>
<evidence type="ECO:0000259" key="2">
    <source>
        <dbReference type="Pfam" id="PF18271"/>
    </source>
</evidence>